<evidence type="ECO:0000259" key="6">
    <source>
        <dbReference type="PROSITE" id="PS50948"/>
    </source>
</evidence>
<proteinExistence type="inferred from homology"/>
<dbReference type="GO" id="GO:0005615">
    <property type="term" value="C:extracellular space"/>
    <property type="evidence" value="ECO:0007669"/>
    <property type="project" value="InterPro"/>
</dbReference>
<dbReference type="Pfam" id="PF01835">
    <property type="entry name" value="MG2"/>
    <property type="match status" value="1"/>
</dbReference>
<dbReference type="Pfam" id="PF07703">
    <property type="entry name" value="A2M_BRD"/>
    <property type="match status" value="1"/>
</dbReference>
<evidence type="ECO:0000256" key="3">
    <source>
        <dbReference type="ARBA" id="ARBA00022737"/>
    </source>
</evidence>
<dbReference type="SUPFAM" id="SSF48239">
    <property type="entry name" value="Terpenoid cyclases/Protein prenyltransferases"/>
    <property type="match status" value="1"/>
</dbReference>
<dbReference type="SMART" id="SM01360">
    <property type="entry name" value="A2M"/>
    <property type="match status" value="1"/>
</dbReference>
<dbReference type="Pfam" id="PF11974">
    <property type="entry name" value="bMG3"/>
    <property type="match status" value="1"/>
</dbReference>
<dbReference type="InterPro" id="IPR051802">
    <property type="entry name" value="YfhM-like"/>
</dbReference>
<dbReference type="Pfam" id="PF17962">
    <property type="entry name" value="bMG6"/>
    <property type="match status" value="1"/>
</dbReference>
<dbReference type="Pfam" id="PF00024">
    <property type="entry name" value="PAN_1"/>
    <property type="match status" value="1"/>
</dbReference>
<dbReference type="Gene3D" id="2.60.40.1930">
    <property type="match status" value="1"/>
</dbReference>
<dbReference type="InterPro" id="IPR001599">
    <property type="entry name" value="Macroglobln_a2"/>
</dbReference>
<dbReference type="InterPro" id="IPR047565">
    <property type="entry name" value="Alpha-macroglob_thiol-ester_cl"/>
</dbReference>
<protein>
    <submittedName>
        <fullName evidence="7">PAN domain-containing protein</fullName>
    </submittedName>
</protein>
<dbReference type="RefSeq" id="WP_039000300.1">
    <property type="nucleotide sequence ID" value="NZ_CP014327.1"/>
</dbReference>
<dbReference type="Gene3D" id="1.50.10.20">
    <property type="match status" value="1"/>
</dbReference>
<dbReference type="PANTHER" id="PTHR40094:SF1">
    <property type="entry name" value="UBIQUITIN DOMAIN-CONTAINING PROTEIN"/>
    <property type="match status" value="1"/>
</dbReference>
<evidence type="ECO:0000256" key="5">
    <source>
        <dbReference type="SAM" id="SignalP"/>
    </source>
</evidence>
<dbReference type="InterPro" id="IPR002890">
    <property type="entry name" value="MG2"/>
</dbReference>
<dbReference type="InterPro" id="IPR041203">
    <property type="entry name" value="Bact_A2M_MG5"/>
</dbReference>
<evidence type="ECO:0000256" key="1">
    <source>
        <dbReference type="ARBA" id="ARBA00010556"/>
    </source>
</evidence>
<keyword evidence="3" id="KW-0677">Repeat</keyword>
<dbReference type="Proteomes" id="UP000070371">
    <property type="component" value="Chromosome"/>
</dbReference>
<dbReference type="InterPro" id="IPR041462">
    <property type="entry name" value="Bact_A2M_MG6"/>
</dbReference>
<dbReference type="Pfam" id="PF17972">
    <property type="entry name" value="bMG5"/>
    <property type="match status" value="1"/>
</dbReference>
<accession>A0A126UY30</accession>
<dbReference type="InterPro" id="IPR008930">
    <property type="entry name" value="Terpenoid_cyclase/PrenylTrfase"/>
</dbReference>
<comment type="similarity">
    <text evidence="1">Belongs to the protease inhibitor I39 (alpha-2-macroglobulin) family. Bacterial alpha-2-macroglobulin subfamily.</text>
</comment>
<name>A0A126UY30_9RHOB</name>
<dbReference type="InterPro" id="IPR026284">
    <property type="entry name" value="A2MG_proteobact"/>
</dbReference>
<sequence length="1814" mass="195696">MRIIFAVFAFLLLLPISVAAQDGMPDRRFSISRDLDFYGADLQSIFDTTFEVCQRTCLADTQCKAFTFNKRSNACFTKKSVEDTVAYEGALSGRVWDNDPRLVASAAQRLTEIPFVGQPLRDGAYTLAANLGQYHYSGEWGVEDLLNSASDREANGDLMNALHFVGGALSLTDSSDLWVEYARLALAVKFENSATQNTYRQRAMWAAINGYIRAVNNPQKSNALFQLALAFEANNLGRQMIPALNKVAEIAPRADADALLESAIAKYGFRITGNEIESDLAAPRICATFSENLVAAGVDYTSYMQFPSASLAVEVENDRLCISGLSHGERAKFTFRQGLPAASGETLAKDVEITGYVRDRTPSVSFPSRAYVLPKTPNAALPIESVNASEIDLTLRRVSDRNLLRAIQDNYFGRPMSTWTEQTFASEIAEDIWTGTATLTQDLNQDVTTRLPLDEALTGQPAGIYALKASIPGTDPYDNPPATQWFVLSDLGVATASGIDGLHVFVRSLASADVKSGVTVTLLSEANSVLAEGLTDAKGYVHFDAGLTLGTAGRAPALVTVTDGETDIAFLSLKDAEFDLSDRGVEGRPPAPPIDVFMTTDRGAYRAGETVNVTALLRDQASQALQNVPVTAILRRPDGVEYTRQVSTSSEMGGHVLSLPIAATAPRGKWTLALYADPEVAALATQTFLVEDFLPERIDFTWDFADTPLRPGQDMSVAFDVKYLFGAPAEGMGVSGSVSLRASEGLSAYPGYQFGRYDESFYAERTYFDGGDTDAQGMANAVLTLPESDGANRPLSADFTFSVTEGSGRPVERRETRDLDLAGSVIGIKPQFDDVVAEGTAAEFLILPLDKTQTPVAMDLVYAVNRVETTYQWYQQYGNWDYEPITRRTRVDSGKVTFTGDPITVSTPVEWGHYELVVERAGGEALSSSLDFYAGWYVAADVTTTPDVLDVSLDKASYVPGETATLRFVPRYAGKALITVMSNHLIDMKMIDVVEGENTISLPVTEAWGGGAYVTATVIRPMDTATKHNPARALGLSYAPVDPGARVLTVTFLTPEEVAPRGPLDVSLKVDGIEPHEDTYVTIAAVDVGILNLTGFEAPDVSGHYFGQRRLGVGLRDIYGRLLDGMNGAMGEVRSGGDAAQSGSFDAPPPTEELVAYFSGPLKVAADGTVQTTFDLPSFNGTVRLMAVVWSDTAVGEAQADILVRDPVVVTASVPRFMAPNDTSRLLLEIVHAKGPAGHMDIAVSSAGLDLDITALATGFELAENGTARLTVPIRATHTGLQEIAITLITPDGKILEKTLTLPVQNNDPAVMRTSRFDLANDKSLLFNKDVFAGLLPGTGEATLAIGTLAQFDAPGLLSALDRYPYGCTEQVTSRAMPLLYLSSVAEAMDLDTPEGLNLRIDQAIIEVLANQSSSGAFGLWRPESGSLWLDAYVTDFLSRARVTGHDVPDLALRSALDNLRNQVNYNADFDSGGEGLAYALLVLAREGAAAMGDLRYYADVKGDAFATPLAQAQIGAALASYGDQTRADRMFKKAAVSLSRMESDRDRQYWRADFGTNLRDTAAVITLAVESGSTALDIDALTQLVTQNGEATRSTQENMWTLMAANALLEDPSVAGFTVDGVPATGPLVRVLDAQTNAGQSLDIRNQSGKTQQVTVTTYGVPEVPEPARGNGMSITRSYFTMDGEAVTLDSVSAGTRLVTVLEITPFRNLEARLMVADPLPAGFEIDNPSLLQAGDIKSLEWLDLDIYVENAEYRQDRFLAAVNHRSDKAFNLAYIVRAVSPGDYHHPAASVEDMYRPQFRAHTDSGRVSVVE</sequence>
<organism evidence="7 8">
    <name type="scientific">Falsihalocynthiibacter arcticus</name>
    <dbReference type="NCBI Taxonomy" id="1579316"/>
    <lineage>
        <taxon>Bacteria</taxon>
        <taxon>Pseudomonadati</taxon>
        <taxon>Pseudomonadota</taxon>
        <taxon>Alphaproteobacteria</taxon>
        <taxon>Rhodobacterales</taxon>
        <taxon>Roseobacteraceae</taxon>
        <taxon>Falsihalocynthiibacter</taxon>
    </lineage>
</organism>
<dbReference type="Pfam" id="PF17973">
    <property type="entry name" value="bMG10"/>
    <property type="match status" value="1"/>
</dbReference>
<feature type="domain" description="Apple" evidence="6">
    <location>
        <begin position="24"/>
        <end position="91"/>
    </location>
</feature>
<dbReference type="SMART" id="SM01419">
    <property type="entry name" value="Thiol-ester_cl"/>
    <property type="match status" value="1"/>
</dbReference>
<dbReference type="InterPro" id="IPR049120">
    <property type="entry name" value="A2M_bMG2"/>
</dbReference>
<keyword evidence="4" id="KW-1015">Disulfide bond</keyword>
<feature type="signal peptide" evidence="5">
    <location>
        <begin position="1"/>
        <end position="20"/>
    </location>
</feature>
<dbReference type="Pfam" id="PF21142">
    <property type="entry name" value="A2M_bMG2"/>
    <property type="match status" value="1"/>
</dbReference>
<dbReference type="InterPro" id="IPR011626">
    <property type="entry name" value="Alpha-macroglobulin_TED"/>
</dbReference>
<evidence type="ECO:0000313" key="7">
    <source>
        <dbReference type="EMBL" id="AML50982.1"/>
    </source>
</evidence>
<dbReference type="CDD" id="cd01100">
    <property type="entry name" value="APPLE_Factor_XI_like"/>
    <property type="match status" value="1"/>
</dbReference>
<dbReference type="PANTHER" id="PTHR40094">
    <property type="entry name" value="ALPHA-2-MACROGLOBULIN HOMOLOG"/>
    <property type="match status" value="1"/>
</dbReference>
<evidence type="ECO:0000256" key="2">
    <source>
        <dbReference type="ARBA" id="ARBA00022729"/>
    </source>
</evidence>
<dbReference type="EMBL" id="CP014327">
    <property type="protein sequence ID" value="AML50982.1"/>
    <property type="molecule type" value="Genomic_DNA"/>
</dbReference>
<dbReference type="SMART" id="SM01359">
    <property type="entry name" value="A2M_N_2"/>
    <property type="match status" value="1"/>
</dbReference>
<reference evidence="7 8" key="1">
    <citation type="submission" date="2016-02" db="EMBL/GenBank/DDBJ databases">
        <title>Complete genome sequence of Halocynthiibacter arcticus PAMC 20958t from arctic marine sediment.</title>
        <authorList>
            <person name="Lee Y.M."/>
            <person name="Baek K."/>
            <person name="Lee H.K."/>
            <person name="Shin S.C."/>
        </authorList>
    </citation>
    <scope>NUCLEOTIDE SEQUENCE [LARGE SCALE GENOMIC DNA]</scope>
    <source>
        <strain evidence="7">PAMC 20958</strain>
    </source>
</reference>
<evidence type="ECO:0000313" key="8">
    <source>
        <dbReference type="Proteomes" id="UP000070371"/>
    </source>
</evidence>
<dbReference type="GO" id="GO:0006508">
    <property type="term" value="P:proteolysis"/>
    <property type="evidence" value="ECO:0007669"/>
    <property type="project" value="InterPro"/>
</dbReference>
<keyword evidence="2 5" id="KW-0732">Signal</keyword>
<dbReference type="CDD" id="cd02891">
    <property type="entry name" value="A2M_like"/>
    <property type="match status" value="1"/>
</dbReference>
<dbReference type="InterPro" id="IPR021868">
    <property type="entry name" value="Alpha_2_Macroglob_MG3"/>
</dbReference>
<dbReference type="InterPro" id="IPR000177">
    <property type="entry name" value="Apple"/>
</dbReference>
<dbReference type="InterPro" id="IPR041246">
    <property type="entry name" value="Bact_MG10"/>
</dbReference>
<evidence type="ECO:0000256" key="4">
    <source>
        <dbReference type="ARBA" id="ARBA00023157"/>
    </source>
</evidence>
<dbReference type="SUPFAM" id="SSF57414">
    <property type="entry name" value="Hairpin loop containing domain-like"/>
    <property type="match status" value="1"/>
</dbReference>
<dbReference type="InterPro" id="IPR003609">
    <property type="entry name" value="Pan_app"/>
</dbReference>
<dbReference type="PROSITE" id="PS50948">
    <property type="entry name" value="PAN"/>
    <property type="match status" value="1"/>
</dbReference>
<gene>
    <name evidence="7" type="ORF">RC74_06580</name>
</gene>
<feature type="chain" id="PRO_5007443201" evidence="5">
    <location>
        <begin position="21"/>
        <end position="1814"/>
    </location>
</feature>
<dbReference type="Gene3D" id="3.50.4.10">
    <property type="entry name" value="Hepatocyte Growth Factor"/>
    <property type="match status" value="1"/>
</dbReference>
<dbReference type="GO" id="GO:0004866">
    <property type="term" value="F:endopeptidase inhibitor activity"/>
    <property type="evidence" value="ECO:0007669"/>
    <property type="project" value="InterPro"/>
</dbReference>
<dbReference type="SMART" id="SM00223">
    <property type="entry name" value="APPLE"/>
    <property type="match status" value="1"/>
</dbReference>
<keyword evidence="8" id="KW-1185">Reference proteome</keyword>
<dbReference type="KEGG" id="hat:RC74_06580"/>
<dbReference type="PIRSF" id="PIRSF038980">
    <property type="entry name" value="A2M_bac"/>
    <property type="match status" value="1"/>
</dbReference>
<dbReference type="OrthoDB" id="9767116at2"/>
<dbReference type="InterPro" id="IPR011625">
    <property type="entry name" value="A2M_N_BRD"/>
</dbReference>
<dbReference type="Pfam" id="PF07678">
    <property type="entry name" value="TED_complement"/>
    <property type="match status" value="1"/>
</dbReference>